<reference evidence="1" key="1">
    <citation type="submission" date="2023-05" db="EMBL/GenBank/DDBJ databases">
        <authorList>
            <person name="Huff M."/>
        </authorList>
    </citation>
    <scope>NUCLEOTIDE SEQUENCE</scope>
</reference>
<gene>
    <name evidence="1" type="ORF">FPE_LOCUS19015</name>
</gene>
<protein>
    <submittedName>
        <fullName evidence="1">Uncharacterized protein</fullName>
    </submittedName>
</protein>
<sequence>MLWLCMLFNFPVNQQYTLKFKEHISAHHVWTHLTERDWGRVRQLVPSSDHDEESHVEDNGSRKYLDYELLYKAVEEGKWHSIEAILHEHQDAIRENISSHKDTALHIVILSGHTEIAEKLVKRMEPGDLELKNEYGATALSLAAICGAKKLAKEMVRKNKKLVTIQTADHEDGHLPVIVGALYGQKEMVRYLYKMTPKDELSPEKDLKIVSSTFEFHLAENYKICASPPVASSSGRASPPITCFECST</sequence>
<dbReference type="Gene3D" id="1.25.40.20">
    <property type="entry name" value="Ankyrin repeat-containing domain"/>
    <property type="match status" value="1"/>
</dbReference>
<dbReference type="AlphaFoldDB" id="A0AAD1ZQS0"/>
<evidence type="ECO:0000313" key="1">
    <source>
        <dbReference type="EMBL" id="CAI9771585.1"/>
    </source>
</evidence>
<dbReference type="SUPFAM" id="SSF48403">
    <property type="entry name" value="Ankyrin repeat"/>
    <property type="match status" value="1"/>
</dbReference>
<dbReference type="PANTHER" id="PTHR47303:SF1">
    <property type="entry name" value="NF-KAPPA-B INHIBITOR BETA"/>
    <property type="match status" value="1"/>
</dbReference>
<name>A0AAD1ZQS0_9LAMI</name>
<dbReference type="EMBL" id="OU503046">
    <property type="protein sequence ID" value="CAI9771585.1"/>
    <property type="molecule type" value="Genomic_DNA"/>
</dbReference>
<organism evidence="1 2">
    <name type="scientific">Fraxinus pennsylvanica</name>
    <dbReference type="NCBI Taxonomy" id="56036"/>
    <lineage>
        <taxon>Eukaryota</taxon>
        <taxon>Viridiplantae</taxon>
        <taxon>Streptophyta</taxon>
        <taxon>Embryophyta</taxon>
        <taxon>Tracheophyta</taxon>
        <taxon>Spermatophyta</taxon>
        <taxon>Magnoliopsida</taxon>
        <taxon>eudicotyledons</taxon>
        <taxon>Gunneridae</taxon>
        <taxon>Pentapetalae</taxon>
        <taxon>asterids</taxon>
        <taxon>lamiids</taxon>
        <taxon>Lamiales</taxon>
        <taxon>Oleaceae</taxon>
        <taxon>Oleeae</taxon>
        <taxon>Fraxinus</taxon>
    </lineage>
</organism>
<dbReference type="Proteomes" id="UP000834106">
    <property type="component" value="Chromosome 11"/>
</dbReference>
<evidence type="ECO:0000313" key="2">
    <source>
        <dbReference type="Proteomes" id="UP000834106"/>
    </source>
</evidence>
<keyword evidence="2" id="KW-1185">Reference proteome</keyword>
<dbReference type="InterPro" id="IPR002110">
    <property type="entry name" value="Ankyrin_rpt"/>
</dbReference>
<proteinExistence type="predicted"/>
<dbReference type="Pfam" id="PF12796">
    <property type="entry name" value="Ank_2"/>
    <property type="match status" value="1"/>
</dbReference>
<dbReference type="PANTHER" id="PTHR47303">
    <property type="match status" value="1"/>
</dbReference>
<accession>A0AAD1ZQS0</accession>
<dbReference type="SMART" id="SM00248">
    <property type="entry name" value="ANK"/>
    <property type="match status" value="3"/>
</dbReference>
<dbReference type="InterPro" id="IPR036770">
    <property type="entry name" value="Ankyrin_rpt-contain_sf"/>
</dbReference>